<feature type="compositionally biased region" description="Low complexity" evidence="1">
    <location>
        <begin position="96"/>
        <end position="118"/>
    </location>
</feature>
<evidence type="ECO:0000256" key="1">
    <source>
        <dbReference type="SAM" id="MobiDB-lite"/>
    </source>
</evidence>
<feature type="region of interest" description="Disordered" evidence="1">
    <location>
        <begin position="1"/>
        <end position="144"/>
    </location>
</feature>
<reference evidence="2 3" key="1">
    <citation type="submission" date="2020-04" db="EMBL/GenBank/DDBJ databases">
        <authorList>
            <person name="Klaysubun C."/>
            <person name="Duangmal K."/>
            <person name="Lipun K."/>
        </authorList>
    </citation>
    <scope>NUCLEOTIDE SEQUENCE [LARGE SCALE GENOMIC DNA]</scope>
    <source>
        <strain evidence="2 3">JCM 11839</strain>
    </source>
</reference>
<protein>
    <submittedName>
        <fullName evidence="2">Uncharacterized protein</fullName>
    </submittedName>
</protein>
<feature type="compositionally biased region" description="Low complexity" evidence="1">
    <location>
        <begin position="70"/>
        <end position="79"/>
    </location>
</feature>
<comment type="caution">
    <text evidence="2">The sequence shown here is derived from an EMBL/GenBank/DDBJ whole genome shotgun (WGS) entry which is preliminary data.</text>
</comment>
<dbReference type="EMBL" id="JAAXKY010000065">
    <property type="protein sequence ID" value="NMH79335.1"/>
    <property type="molecule type" value="Genomic_DNA"/>
</dbReference>
<gene>
    <name evidence="2" type="ORF">HF577_19840</name>
</gene>
<name>A0ABX1RG33_9PSEU</name>
<proteinExistence type="predicted"/>
<sequence length="144" mass="14443">MEDTETAEFSPDFTSAGAHPTPPPPDGSSDAHQYLSAYLDPDADIEPRFASGSADSGGYATGADDTIAFGVGAATVTGGIDDDPEPAYGLDGAAQPAAEGDGDLGAPADDAAEFPATPDHADDPHADRFAPADHADGEHHAPIV</sequence>
<organism evidence="2 3">
    <name type="scientific">Pseudonocardia xinjiangensis</name>
    <dbReference type="NCBI Taxonomy" id="75289"/>
    <lineage>
        <taxon>Bacteria</taxon>
        <taxon>Bacillati</taxon>
        <taxon>Actinomycetota</taxon>
        <taxon>Actinomycetes</taxon>
        <taxon>Pseudonocardiales</taxon>
        <taxon>Pseudonocardiaceae</taxon>
        <taxon>Pseudonocardia</taxon>
    </lineage>
</organism>
<dbReference type="Proteomes" id="UP001296706">
    <property type="component" value="Unassembled WGS sequence"/>
</dbReference>
<keyword evidence="3" id="KW-1185">Reference proteome</keyword>
<feature type="compositionally biased region" description="Basic and acidic residues" evidence="1">
    <location>
        <begin position="119"/>
        <end position="144"/>
    </location>
</feature>
<evidence type="ECO:0000313" key="2">
    <source>
        <dbReference type="EMBL" id="NMH79335.1"/>
    </source>
</evidence>
<evidence type="ECO:0000313" key="3">
    <source>
        <dbReference type="Proteomes" id="UP001296706"/>
    </source>
</evidence>
<accession>A0ABX1RG33</accession>